<evidence type="ECO:0000256" key="1">
    <source>
        <dbReference type="ARBA" id="ARBA00004651"/>
    </source>
</evidence>
<dbReference type="RefSeq" id="WP_188413325.1">
    <property type="nucleotide sequence ID" value="NZ_BMDO01000001.1"/>
</dbReference>
<dbReference type="AlphaFoldDB" id="A0A917J5P5"/>
<evidence type="ECO:0000256" key="3">
    <source>
        <dbReference type="ARBA" id="ARBA00022692"/>
    </source>
</evidence>
<evidence type="ECO:0000259" key="7">
    <source>
        <dbReference type="SMART" id="SM00014"/>
    </source>
</evidence>
<dbReference type="GO" id="GO:0005886">
    <property type="term" value="C:plasma membrane"/>
    <property type="evidence" value="ECO:0007669"/>
    <property type="project" value="UniProtKB-SubCell"/>
</dbReference>
<sequence length="213" mass="23400">MKFKLFVLVLILQASLVKSQNMDINLLNKFNPNNGAENPAWKFVSNNAIYISAATPLTLMAIGLANHDQKLKQVAFNTGVALVGNTAITMIMKNSIQRQRPFVTWGDKIMLQGNTSPTDYSFPSGHTSTAFSVATSVSMAYPKWYVIAPSFAFAGATAYSRMYRGAHYPTDVLCGMLVGSGSAYLTNKLQKMMFRKRLSRQARVAALAQAELN</sequence>
<evidence type="ECO:0000256" key="4">
    <source>
        <dbReference type="ARBA" id="ARBA00022801"/>
    </source>
</evidence>
<reference evidence="8" key="1">
    <citation type="journal article" date="2014" name="Int. J. Syst. Evol. Microbiol.">
        <title>Complete genome sequence of Corynebacterium casei LMG S-19264T (=DSM 44701T), isolated from a smear-ripened cheese.</title>
        <authorList>
            <consortium name="US DOE Joint Genome Institute (JGI-PGF)"/>
            <person name="Walter F."/>
            <person name="Albersmeier A."/>
            <person name="Kalinowski J."/>
            <person name="Ruckert C."/>
        </authorList>
    </citation>
    <scope>NUCLEOTIDE SEQUENCE</scope>
    <source>
        <strain evidence="8">CCM 8711</strain>
    </source>
</reference>
<keyword evidence="2" id="KW-1003">Cell membrane</keyword>
<dbReference type="SMART" id="SM00014">
    <property type="entry name" value="acidPPc"/>
    <property type="match status" value="1"/>
</dbReference>
<dbReference type="EMBL" id="BMDO01000001">
    <property type="protein sequence ID" value="GGI49198.1"/>
    <property type="molecule type" value="Genomic_DNA"/>
</dbReference>
<evidence type="ECO:0000313" key="8">
    <source>
        <dbReference type="EMBL" id="GGI49198.1"/>
    </source>
</evidence>
<dbReference type="GO" id="GO:0016787">
    <property type="term" value="F:hydrolase activity"/>
    <property type="evidence" value="ECO:0007669"/>
    <property type="project" value="UniProtKB-KW"/>
</dbReference>
<name>A0A917J5P5_9SPHI</name>
<gene>
    <name evidence="8" type="ORF">GCM10011425_04100</name>
</gene>
<dbReference type="CDD" id="cd01610">
    <property type="entry name" value="PAP2_like"/>
    <property type="match status" value="1"/>
</dbReference>
<evidence type="ECO:0000256" key="2">
    <source>
        <dbReference type="ARBA" id="ARBA00022475"/>
    </source>
</evidence>
<keyword evidence="6" id="KW-0472">Membrane</keyword>
<dbReference type="SUPFAM" id="SSF48317">
    <property type="entry name" value="Acid phosphatase/Vanadium-dependent haloperoxidase"/>
    <property type="match status" value="1"/>
</dbReference>
<accession>A0A917J5P5</accession>
<dbReference type="PANTHER" id="PTHR14969">
    <property type="entry name" value="SPHINGOSINE-1-PHOSPHATE PHOSPHOHYDROLASE"/>
    <property type="match status" value="1"/>
</dbReference>
<keyword evidence="4" id="KW-0378">Hydrolase</keyword>
<dbReference type="PANTHER" id="PTHR14969:SF62">
    <property type="entry name" value="DECAPRENYLPHOSPHORYL-5-PHOSPHORIBOSE PHOSPHATASE RV3807C-RELATED"/>
    <property type="match status" value="1"/>
</dbReference>
<keyword evidence="5" id="KW-1133">Transmembrane helix</keyword>
<keyword evidence="3" id="KW-0812">Transmembrane</keyword>
<evidence type="ECO:0000256" key="5">
    <source>
        <dbReference type="ARBA" id="ARBA00022989"/>
    </source>
</evidence>
<dbReference type="Proteomes" id="UP000662074">
    <property type="component" value="Unassembled WGS sequence"/>
</dbReference>
<dbReference type="Pfam" id="PF01569">
    <property type="entry name" value="PAP2"/>
    <property type="match status" value="1"/>
</dbReference>
<evidence type="ECO:0000256" key="6">
    <source>
        <dbReference type="ARBA" id="ARBA00023136"/>
    </source>
</evidence>
<dbReference type="InterPro" id="IPR000326">
    <property type="entry name" value="PAP2/HPO"/>
</dbReference>
<comment type="subcellular location">
    <subcellularLocation>
        <location evidence="1">Cell membrane</location>
        <topology evidence="1">Multi-pass membrane protein</topology>
    </subcellularLocation>
</comment>
<proteinExistence type="predicted"/>
<reference evidence="8" key="2">
    <citation type="submission" date="2020-09" db="EMBL/GenBank/DDBJ databases">
        <authorList>
            <person name="Sun Q."/>
            <person name="Sedlacek I."/>
        </authorList>
    </citation>
    <scope>NUCLEOTIDE SEQUENCE</scope>
    <source>
        <strain evidence="8">CCM 8711</strain>
    </source>
</reference>
<keyword evidence="9" id="KW-1185">Reference proteome</keyword>
<feature type="domain" description="Phosphatidic acid phosphatase type 2/haloperoxidase" evidence="7">
    <location>
        <begin position="71"/>
        <end position="187"/>
    </location>
</feature>
<dbReference type="Gene3D" id="1.20.144.10">
    <property type="entry name" value="Phosphatidic acid phosphatase type 2/haloperoxidase"/>
    <property type="match status" value="2"/>
</dbReference>
<protein>
    <submittedName>
        <fullName evidence="8">Phosphatase PAP2 family protein</fullName>
    </submittedName>
</protein>
<comment type="caution">
    <text evidence="8">The sequence shown here is derived from an EMBL/GenBank/DDBJ whole genome shotgun (WGS) entry which is preliminary data.</text>
</comment>
<evidence type="ECO:0000313" key="9">
    <source>
        <dbReference type="Proteomes" id="UP000662074"/>
    </source>
</evidence>
<dbReference type="InterPro" id="IPR036938">
    <property type="entry name" value="PAP2/HPO_sf"/>
</dbReference>
<organism evidence="8 9">
    <name type="scientific">Mucilaginibacter galii</name>
    <dbReference type="NCBI Taxonomy" id="2005073"/>
    <lineage>
        <taxon>Bacteria</taxon>
        <taxon>Pseudomonadati</taxon>
        <taxon>Bacteroidota</taxon>
        <taxon>Sphingobacteriia</taxon>
        <taxon>Sphingobacteriales</taxon>
        <taxon>Sphingobacteriaceae</taxon>
        <taxon>Mucilaginibacter</taxon>
    </lineage>
</organism>